<dbReference type="EMBL" id="MCGO01000015">
    <property type="protein sequence ID" value="ORY47005.1"/>
    <property type="molecule type" value="Genomic_DNA"/>
</dbReference>
<reference evidence="2 3" key="1">
    <citation type="submission" date="2016-07" db="EMBL/GenBank/DDBJ databases">
        <title>Pervasive Adenine N6-methylation of Active Genes in Fungi.</title>
        <authorList>
            <consortium name="DOE Joint Genome Institute"/>
            <person name="Mondo S.J."/>
            <person name="Dannebaum R.O."/>
            <person name="Kuo R.C."/>
            <person name="Labutti K."/>
            <person name="Haridas S."/>
            <person name="Kuo A."/>
            <person name="Salamov A."/>
            <person name="Ahrendt S.R."/>
            <person name="Lipzen A."/>
            <person name="Sullivan W."/>
            <person name="Andreopoulos W.B."/>
            <person name="Clum A."/>
            <person name="Lindquist E."/>
            <person name="Daum C."/>
            <person name="Ramamoorthy G.K."/>
            <person name="Gryganskyi A."/>
            <person name="Culley D."/>
            <person name="Magnuson J.K."/>
            <person name="James T.Y."/>
            <person name="O'Malley M.A."/>
            <person name="Stajich J.E."/>
            <person name="Spatafora J.W."/>
            <person name="Visel A."/>
            <person name="Grigoriev I.V."/>
        </authorList>
    </citation>
    <scope>NUCLEOTIDE SEQUENCE [LARGE SCALE GENOMIC DNA]</scope>
    <source>
        <strain evidence="2 3">JEL800</strain>
    </source>
</reference>
<proteinExistence type="inferred from homology"/>
<dbReference type="AlphaFoldDB" id="A0A1Y2CL13"/>
<dbReference type="PANTHER" id="PTHR34068:SF2">
    <property type="entry name" value="UPF0145 PROTEIN SCO3412"/>
    <property type="match status" value="1"/>
</dbReference>
<keyword evidence="3" id="KW-1185">Reference proteome</keyword>
<name>A0A1Y2CL13_9FUNG</name>
<dbReference type="Proteomes" id="UP000193642">
    <property type="component" value="Unassembled WGS sequence"/>
</dbReference>
<evidence type="ECO:0000313" key="2">
    <source>
        <dbReference type="EMBL" id="ORY47005.1"/>
    </source>
</evidence>
<comment type="similarity">
    <text evidence="1">Belongs to the UPF0145 family.</text>
</comment>
<dbReference type="OrthoDB" id="68104at2759"/>
<dbReference type="Gene3D" id="3.30.110.70">
    <property type="entry name" value="Hypothetical protein apc22750. Chain B"/>
    <property type="match status" value="1"/>
</dbReference>
<dbReference type="HAMAP" id="MF_00338">
    <property type="entry name" value="UPF0145"/>
    <property type="match status" value="1"/>
</dbReference>
<dbReference type="InterPro" id="IPR002765">
    <property type="entry name" value="UPF0145_YbjQ-like"/>
</dbReference>
<evidence type="ECO:0000256" key="1">
    <source>
        <dbReference type="ARBA" id="ARBA00010751"/>
    </source>
</evidence>
<gene>
    <name evidence="2" type="ORF">BCR33DRAFT_114891</name>
</gene>
<dbReference type="PANTHER" id="PTHR34068">
    <property type="entry name" value="UPF0145 PROTEIN YBJQ"/>
    <property type="match status" value="1"/>
</dbReference>
<dbReference type="InterPro" id="IPR035439">
    <property type="entry name" value="UPF0145_dom_sf"/>
</dbReference>
<protein>
    <submittedName>
        <fullName evidence="2">DUF74-domain-containing protein</fullName>
    </submittedName>
</protein>
<dbReference type="Pfam" id="PF01906">
    <property type="entry name" value="YbjQ_1"/>
    <property type="match status" value="1"/>
</dbReference>
<organism evidence="2 3">
    <name type="scientific">Rhizoclosmatium globosum</name>
    <dbReference type="NCBI Taxonomy" id="329046"/>
    <lineage>
        <taxon>Eukaryota</taxon>
        <taxon>Fungi</taxon>
        <taxon>Fungi incertae sedis</taxon>
        <taxon>Chytridiomycota</taxon>
        <taxon>Chytridiomycota incertae sedis</taxon>
        <taxon>Chytridiomycetes</taxon>
        <taxon>Chytridiales</taxon>
        <taxon>Chytriomycetaceae</taxon>
        <taxon>Rhizoclosmatium</taxon>
    </lineage>
</organism>
<evidence type="ECO:0000313" key="3">
    <source>
        <dbReference type="Proteomes" id="UP000193642"/>
    </source>
</evidence>
<sequence>MDFKKIERSDAIPFAFVSTIPFAPAGYKITQQLGMVRGLTVRSRNLVTAFGADLKSLVGGVNLTYKKQSEDTRMEAYNFMVEEAASLGANCVIGVQYNEEQLGTGGTSLSEVLCYGTAVRVEVSKEF</sequence>
<accession>A0A1Y2CL13</accession>
<dbReference type="SUPFAM" id="SSF117782">
    <property type="entry name" value="YbjQ-like"/>
    <property type="match status" value="1"/>
</dbReference>
<comment type="caution">
    <text evidence="2">The sequence shown here is derived from an EMBL/GenBank/DDBJ whole genome shotgun (WGS) entry which is preliminary data.</text>
</comment>